<keyword evidence="2" id="KW-0540">Nuclease</keyword>
<keyword evidence="2" id="KW-0378">Hydrolase</keyword>
<dbReference type="InterPro" id="IPR003615">
    <property type="entry name" value="HNH_nuc"/>
</dbReference>
<sequence length="126" mass="13814">MARKTGPDARTVAAARERAGGLCERCGFAECQQVHHRRPRGMGGTRDQAANALSNLFYVCYPCHRWIEENRAEALEDGYLVSRLSPVAPADVPVLYRGTKRYMNNEGETVKCRGSGLTTGSSVPGR</sequence>
<evidence type="ECO:0000259" key="1">
    <source>
        <dbReference type="SMART" id="SM00507"/>
    </source>
</evidence>
<dbReference type="CDD" id="cd00085">
    <property type="entry name" value="HNHc"/>
    <property type="match status" value="1"/>
</dbReference>
<gene>
    <name evidence="2" type="primary">50</name>
    <name evidence="2" type="ORF">SEA_TINALIN_50</name>
</gene>
<feature type="domain" description="HNH nuclease" evidence="1">
    <location>
        <begin position="11"/>
        <end position="65"/>
    </location>
</feature>
<protein>
    <submittedName>
        <fullName evidence="2">HNH endonuclease</fullName>
    </submittedName>
</protein>
<dbReference type="Proteomes" id="UP000596151">
    <property type="component" value="Segment"/>
</dbReference>
<dbReference type="RefSeq" id="YP_010051065.1">
    <property type="nucleotide sequence ID" value="NC_054437.1"/>
</dbReference>
<dbReference type="InterPro" id="IPR002711">
    <property type="entry name" value="HNH"/>
</dbReference>
<dbReference type="EMBL" id="MW132713">
    <property type="protein sequence ID" value="QQM15138.1"/>
    <property type="molecule type" value="Genomic_DNA"/>
</dbReference>
<dbReference type="Pfam" id="PF01844">
    <property type="entry name" value="HNH"/>
    <property type="match status" value="1"/>
</dbReference>
<evidence type="ECO:0000313" key="3">
    <source>
        <dbReference type="Proteomes" id="UP000596151"/>
    </source>
</evidence>
<dbReference type="KEGG" id="vg:63911806"/>
<organism evidence="2 3">
    <name type="scientific">Gordonia phage TinaLin</name>
    <dbReference type="NCBI Taxonomy" id="2797324"/>
    <lineage>
        <taxon>Viruses</taxon>
        <taxon>Duplodnaviria</taxon>
        <taxon>Heunggongvirae</taxon>
        <taxon>Uroviricota</taxon>
        <taxon>Caudoviricetes</taxon>
        <taxon>Ruthgordonvirinae</taxon>
        <taxon>Tinalinvirus</taxon>
        <taxon>Tinalinvirus tinalin</taxon>
    </lineage>
</organism>
<keyword evidence="2" id="KW-0255">Endonuclease</keyword>
<dbReference type="GO" id="GO:0004519">
    <property type="term" value="F:endonuclease activity"/>
    <property type="evidence" value="ECO:0007669"/>
    <property type="project" value="UniProtKB-KW"/>
</dbReference>
<accession>A0A7T7K8Y7</accession>
<reference evidence="2 3" key="1">
    <citation type="submission" date="2020-10" db="EMBL/GenBank/DDBJ databases">
        <authorList>
            <person name="Tina S.-P."/>
            <person name="Abby P."/>
            <person name="Briggs L.A."/>
            <person name="Washington J.M."/>
            <person name="Garlena R.A."/>
            <person name="Russell D.A."/>
            <person name="Pope W.H."/>
            <person name="Jacobs-Sera D."/>
            <person name="Hatfull G.F."/>
        </authorList>
    </citation>
    <scope>NUCLEOTIDE SEQUENCE [LARGE SCALE GENOMIC DNA]</scope>
</reference>
<keyword evidence="3" id="KW-1185">Reference proteome</keyword>
<dbReference type="GO" id="GO:0003676">
    <property type="term" value="F:nucleic acid binding"/>
    <property type="evidence" value="ECO:0007669"/>
    <property type="project" value="InterPro"/>
</dbReference>
<dbReference type="GeneID" id="63911806"/>
<dbReference type="SMART" id="SM00507">
    <property type="entry name" value="HNHc"/>
    <property type="match status" value="1"/>
</dbReference>
<evidence type="ECO:0000313" key="2">
    <source>
        <dbReference type="EMBL" id="QQM15138.1"/>
    </source>
</evidence>
<dbReference type="Gene3D" id="1.10.30.50">
    <property type="match status" value="1"/>
</dbReference>
<name>A0A7T7K8Y7_9CAUD</name>
<dbReference type="GO" id="GO:0008270">
    <property type="term" value="F:zinc ion binding"/>
    <property type="evidence" value="ECO:0007669"/>
    <property type="project" value="InterPro"/>
</dbReference>
<proteinExistence type="predicted"/>